<dbReference type="PANTHER" id="PTHR12994:SF17">
    <property type="entry name" value="LD30995P"/>
    <property type="match status" value="1"/>
</dbReference>
<dbReference type="Proteomes" id="UP000250796">
    <property type="component" value="Chromosome MESINF"/>
</dbReference>
<dbReference type="GO" id="GO:0006508">
    <property type="term" value="P:proteolysis"/>
    <property type="evidence" value="ECO:0007669"/>
    <property type="project" value="UniProtKB-KW"/>
</dbReference>
<dbReference type="InterPro" id="IPR005322">
    <property type="entry name" value="Peptidase_C69"/>
</dbReference>
<evidence type="ECO:0000256" key="1">
    <source>
        <dbReference type="RuleBase" id="RU364089"/>
    </source>
</evidence>
<comment type="catalytic activity">
    <reaction evidence="1">
        <text>an L-aminoacyl-L-amino acid + H2O = 2 an L-alpha-amino acid</text>
        <dbReference type="Rhea" id="RHEA:48940"/>
        <dbReference type="ChEBI" id="CHEBI:15377"/>
        <dbReference type="ChEBI" id="CHEBI:59869"/>
        <dbReference type="ChEBI" id="CHEBI:77460"/>
    </reaction>
</comment>
<dbReference type="PANTHER" id="PTHR12994">
    <property type="entry name" value="SECERNIN"/>
    <property type="match status" value="1"/>
</dbReference>
<proteinExistence type="inferred from homology"/>
<dbReference type="Pfam" id="PF03577">
    <property type="entry name" value="Peptidase_C69"/>
    <property type="match status" value="1"/>
</dbReference>
<evidence type="ECO:0000313" key="3">
    <source>
        <dbReference type="Proteomes" id="UP000250796"/>
    </source>
</evidence>
<dbReference type="GO" id="GO:0016805">
    <property type="term" value="F:dipeptidase activity"/>
    <property type="evidence" value="ECO:0007669"/>
    <property type="project" value="UniProtKB-KW"/>
</dbReference>
<reference evidence="2 3" key="1">
    <citation type="submission" date="2017-01" db="EMBL/GenBank/DDBJ databases">
        <authorList>
            <person name="Erauso G."/>
        </authorList>
    </citation>
    <scope>NUCLEOTIDE SEQUENCE [LARGE SCALE GENOMIC DNA]</scope>
    <source>
        <strain evidence="2">MESINF1</strain>
    </source>
</reference>
<keyword evidence="1" id="KW-0645">Protease</keyword>
<name>A0A7Z7LE17_9BACT</name>
<comment type="similarity">
    <text evidence="1">Belongs to the peptidase C69 family.</text>
</comment>
<organism evidence="2 3">
    <name type="scientific">Mesotoga infera</name>
    <dbReference type="NCBI Taxonomy" id="1236046"/>
    <lineage>
        <taxon>Bacteria</taxon>
        <taxon>Thermotogati</taxon>
        <taxon>Thermotogota</taxon>
        <taxon>Thermotogae</taxon>
        <taxon>Kosmotogales</taxon>
        <taxon>Kosmotogaceae</taxon>
        <taxon>Mesotoga</taxon>
    </lineage>
</organism>
<keyword evidence="1" id="KW-0378">Hydrolase</keyword>
<dbReference type="AlphaFoldDB" id="A0A7Z7LE17"/>
<keyword evidence="3" id="KW-1185">Reference proteome</keyword>
<evidence type="ECO:0000313" key="2">
    <source>
        <dbReference type="EMBL" id="SSC12351.1"/>
    </source>
</evidence>
<dbReference type="Gene3D" id="3.60.60.10">
    <property type="entry name" value="Penicillin V Acylase, Chain A"/>
    <property type="match status" value="1"/>
</dbReference>
<sequence length="554" mass="62180">MRKILLVLLAVAAIVTIGWACTTIIVTKGASVDGSVMTSHSADCGLCDFRYVYVPPADYEPGAQRAVYPFIEPYPRYVGKDMGPTYDDPNYPPTEPLGYIDQVEHTYGYFDAVYGVINEHQLAIGECTCSAKVYAQPKAGQCIFDVAALSRVAMERCTTAREAIELMGALAVEYGYYGWGETLTITDPQEAWVFEICATPDQKSALWAAKKVPDGEVFVESNMFRIRELDPNDPDIMFSPNLIEVATAAGWYDPSSGPIDWMATVSTGEYSMPYYSLRRTWRVLDRVAPSLELSPWVEDSFTKAYPFSVVPDKKLSVADVIDLFRDHYEGTEFDLTQGLAAGPFGNPNRYSGSSKLIKGSWERALSIFRCEYVFVSQVRDWLPDPVGGVVWWGAAAPHETILVPMYCGITDVPYAYDSGSLQKFDRDVASWAFNFMGNWAELKWSYMYPEIQAFQKKTEGKLFAMQSAVETAAAQLYEVDPELCKEFLTDYVADVTDRVMAETWEFNEYLITKYRDGYINIPDVGKSVGYPDWWLKEVGYADGHIFGPDGYKAK</sequence>
<gene>
    <name evidence="2" type="ORF">MESINF_0902</name>
</gene>
<protein>
    <recommendedName>
        <fullName evidence="1">Dipeptidase</fullName>
        <ecNumber evidence="1">3.4.-.-</ecNumber>
    </recommendedName>
</protein>
<dbReference type="GO" id="GO:0070004">
    <property type="term" value="F:cysteine-type exopeptidase activity"/>
    <property type="evidence" value="ECO:0007669"/>
    <property type="project" value="InterPro"/>
</dbReference>
<dbReference type="EC" id="3.4.-.-" evidence="1"/>
<dbReference type="KEGG" id="minf:MESINF_0902"/>
<dbReference type="RefSeq" id="WP_169698697.1">
    <property type="nucleotide sequence ID" value="NZ_LS974202.1"/>
</dbReference>
<keyword evidence="1" id="KW-0224">Dipeptidase</keyword>
<accession>A0A7Z7LE17</accession>
<dbReference type="EMBL" id="LS974202">
    <property type="protein sequence ID" value="SSC12351.1"/>
    <property type="molecule type" value="Genomic_DNA"/>
</dbReference>